<keyword evidence="3" id="KW-0804">Transcription</keyword>
<keyword evidence="1" id="KW-0805">Transcription regulation</keyword>
<keyword evidence="6" id="KW-1185">Reference proteome</keyword>
<evidence type="ECO:0000256" key="3">
    <source>
        <dbReference type="ARBA" id="ARBA00023163"/>
    </source>
</evidence>
<evidence type="ECO:0000313" key="6">
    <source>
        <dbReference type="Proteomes" id="UP000576082"/>
    </source>
</evidence>
<dbReference type="InterPro" id="IPR020449">
    <property type="entry name" value="Tscrpt_reg_AraC-type_HTH"/>
</dbReference>
<dbReference type="GO" id="GO:0043565">
    <property type="term" value="F:sequence-specific DNA binding"/>
    <property type="evidence" value="ECO:0007669"/>
    <property type="project" value="InterPro"/>
</dbReference>
<evidence type="ECO:0000259" key="4">
    <source>
        <dbReference type="PROSITE" id="PS01124"/>
    </source>
</evidence>
<dbReference type="EMBL" id="JABANE010000042">
    <property type="protein sequence ID" value="NME69460.1"/>
    <property type="molecule type" value="Genomic_DNA"/>
</dbReference>
<sequence>MKKYTIKEHETTDLYQFFADEFDGQWDGERLHVNHEDVKIDITYYEDIFGVSVGINEVSFKEDTIISIEQDLAPLLIVRFIINSEFNLPQRDNISVGPNHLNGVLLSNTETPIEIKLLKGEVIRWIAVRVRIEDWVKIVNGRFTQLDQLFKSKEPWVIAKPVTTLMEKNLHEILALREKDYGHRVLSIAKAIELLALLFTQLIKEDEQGEELGLLQEDYEVILEIKKLLEKDYVNPPKIEELSKMFAQSVTKLRQNFKKVTGLPIHQFVMKERYAEAYKRIINSKDAITEIALDLGFSNSAHFSDGFKKQFSISPSKLRSEMPD</sequence>
<dbReference type="Pfam" id="PF12833">
    <property type="entry name" value="HTH_18"/>
    <property type="match status" value="1"/>
</dbReference>
<dbReference type="GO" id="GO:0003700">
    <property type="term" value="F:DNA-binding transcription factor activity"/>
    <property type="evidence" value="ECO:0007669"/>
    <property type="project" value="InterPro"/>
</dbReference>
<dbReference type="PANTHER" id="PTHR47893:SF1">
    <property type="entry name" value="REGULATORY PROTEIN PCHR"/>
    <property type="match status" value="1"/>
</dbReference>
<dbReference type="SMART" id="SM00342">
    <property type="entry name" value="HTH_ARAC"/>
    <property type="match status" value="1"/>
</dbReference>
<dbReference type="RefSeq" id="WP_169657736.1">
    <property type="nucleotide sequence ID" value="NZ_JABANE010000042.1"/>
</dbReference>
<dbReference type="PROSITE" id="PS01124">
    <property type="entry name" value="HTH_ARAC_FAMILY_2"/>
    <property type="match status" value="1"/>
</dbReference>
<evidence type="ECO:0000313" key="5">
    <source>
        <dbReference type="EMBL" id="NME69460.1"/>
    </source>
</evidence>
<protein>
    <submittedName>
        <fullName evidence="5">Helix-turn-helix transcriptional regulator</fullName>
    </submittedName>
</protein>
<name>A0A7X9XAA1_9BACT</name>
<dbReference type="Gene3D" id="1.10.10.60">
    <property type="entry name" value="Homeodomain-like"/>
    <property type="match status" value="1"/>
</dbReference>
<evidence type="ECO:0000256" key="2">
    <source>
        <dbReference type="ARBA" id="ARBA00023125"/>
    </source>
</evidence>
<evidence type="ECO:0000256" key="1">
    <source>
        <dbReference type="ARBA" id="ARBA00023015"/>
    </source>
</evidence>
<dbReference type="SUPFAM" id="SSF46689">
    <property type="entry name" value="Homeodomain-like"/>
    <property type="match status" value="1"/>
</dbReference>
<dbReference type="InterPro" id="IPR018060">
    <property type="entry name" value="HTH_AraC"/>
</dbReference>
<gene>
    <name evidence="5" type="ORF">HHU12_15900</name>
</gene>
<comment type="caution">
    <text evidence="5">The sequence shown here is derived from an EMBL/GenBank/DDBJ whole genome shotgun (WGS) entry which is preliminary data.</text>
</comment>
<accession>A0A7X9XAA1</accession>
<organism evidence="5 6">
    <name type="scientific">Flammeovirga aprica JL-4</name>
    <dbReference type="NCBI Taxonomy" id="694437"/>
    <lineage>
        <taxon>Bacteria</taxon>
        <taxon>Pseudomonadati</taxon>
        <taxon>Bacteroidota</taxon>
        <taxon>Cytophagia</taxon>
        <taxon>Cytophagales</taxon>
        <taxon>Flammeovirgaceae</taxon>
        <taxon>Flammeovirga</taxon>
    </lineage>
</organism>
<feature type="domain" description="HTH araC/xylS-type" evidence="4">
    <location>
        <begin position="223"/>
        <end position="321"/>
    </location>
</feature>
<proteinExistence type="predicted"/>
<dbReference type="Proteomes" id="UP000576082">
    <property type="component" value="Unassembled WGS sequence"/>
</dbReference>
<reference evidence="5 6" key="1">
    <citation type="submission" date="2020-04" db="EMBL/GenBank/DDBJ databases">
        <title>Flammeovirga sp. SR4, a novel species isolated from seawater.</title>
        <authorList>
            <person name="Wang X."/>
        </authorList>
    </citation>
    <scope>NUCLEOTIDE SEQUENCE [LARGE SCALE GENOMIC DNA]</scope>
    <source>
        <strain evidence="5 6">ATCC 23126</strain>
    </source>
</reference>
<dbReference type="InterPro" id="IPR053142">
    <property type="entry name" value="PchR_regulatory_protein"/>
</dbReference>
<dbReference type="InterPro" id="IPR009057">
    <property type="entry name" value="Homeodomain-like_sf"/>
</dbReference>
<dbReference type="PANTHER" id="PTHR47893">
    <property type="entry name" value="REGULATORY PROTEIN PCHR"/>
    <property type="match status" value="1"/>
</dbReference>
<dbReference type="AlphaFoldDB" id="A0A7X9XAA1"/>
<keyword evidence="2" id="KW-0238">DNA-binding</keyword>
<dbReference type="PRINTS" id="PR00032">
    <property type="entry name" value="HTHARAC"/>
</dbReference>